<reference evidence="2 3" key="1">
    <citation type="submission" date="2020-04" db="EMBL/GenBank/DDBJ databases">
        <authorList>
            <person name="De Canck E."/>
        </authorList>
    </citation>
    <scope>NUCLEOTIDE SEQUENCE [LARGE SCALE GENOMIC DNA]</scope>
    <source>
        <strain evidence="2 3">LMG 29542</strain>
    </source>
</reference>
<feature type="compositionally biased region" description="Polar residues" evidence="1">
    <location>
        <begin position="84"/>
        <end position="101"/>
    </location>
</feature>
<proteinExistence type="predicted"/>
<dbReference type="RefSeq" id="WP_175228071.1">
    <property type="nucleotide sequence ID" value="NZ_CADIKH010000017.1"/>
</dbReference>
<dbReference type="AlphaFoldDB" id="A0A6J5E5X7"/>
<dbReference type="EMBL" id="CADIKH010000017">
    <property type="protein sequence ID" value="CAB3760706.1"/>
    <property type="molecule type" value="Genomic_DNA"/>
</dbReference>
<keyword evidence="3" id="KW-1185">Reference proteome</keyword>
<dbReference type="Proteomes" id="UP000494363">
    <property type="component" value="Unassembled WGS sequence"/>
</dbReference>
<evidence type="ECO:0000256" key="1">
    <source>
        <dbReference type="SAM" id="MobiDB-lite"/>
    </source>
</evidence>
<name>A0A6J5E5X7_9BURK</name>
<evidence type="ECO:0000313" key="2">
    <source>
        <dbReference type="EMBL" id="CAB3760706.1"/>
    </source>
</evidence>
<gene>
    <name evidence="2" type="ORF">LMG29542_03901</name>
</gene>
<accession>A0A6J5E5X7</accession>
<organism evidence="2 3">
    <name type="scientific">Paraburkholderia humisilvae</name>
    <dbReference type="NCBI Taxonomy" id="627669"/>
    <lineage>
        <taxon>Bacteria</taxon>
        <taxon>Pseudomonadati</taxon>
        <taxon>Pseudomonadota</taxon>
        <taxon>Betaproteobacteria</taxon>
        <taxon>Burkholderiales</taxon>
        <taxon>Burkholderiaceae</taxon>
        <taxon>Paraburkholderia</taxon>
    </lineage>
</organism>
<feature type="compositionally biased region" description="Polar residues" evidence="1">
    <location>
        <begin position="53"/>
        <end position="66"/>
    </location>
</feature>
<protein>
    <submittedName>
        <fullName evidence="2">Uncharacterized protein</fullName>
    </submittedName>
</protein>
<sequence length="101" mass="10818">MRIAGRQYFENLRNVLVAKKQLQDKGSKPGADDGVVTTQDIRKGTLFGVLWPDSQSGQTAGQTTSHASRHTSGHKPVQPASPSPADNGTSKPSDSQIDIYV</sequence>
<feature type="region of interest" description="Disordered" evidence="1">
    <location>
        <begin position="50"/>
        <end position="101"/>
    </location>
</feature>
<evidence type="ECO:0000313" key="3">
    <source>
        <dbReference type="Proteomes" id="UP000494363"/>
    </source>
</evidence>